<proteinExistence type="predicted"/>
<feature type="signal peptide" evidence="2">
    <location>
        <begin position="1"/>
        <end position="26"/>
    </location>
</feature>
<dbReference type="Proteomes" id="UP000661607">
    <property type="component" value="Unassembled WGS sequence"/>
</dbReference>
<reference evidence="3 4" key="1">
    <citation type="submission" date="2020-10" db="EMBL/GenBank/DDBJ databases">
        <title>Sequencing the genomes of 1000 actinobacteria strains.</title>
        <authorList>
            <person name="Klenk H.-P."/>
        </authorList>
    </citation>
    <scope>NUCLEOTIDE SEQUENCE [LARGE SCALE GENOMIC DNA]</scope>
    <source>
        <strain evidence="3 4">DSM 43748</strain>
    </source>
</reference>
<protein>
    <recommendedName>
        <fullName evidence="5">Lipoprotein</fullName>
    </recommendedName>
</protein>
<organism evidence="3 4">
    <name type="scientific">Nonomuraea africana</name>
    <dbReference type="NCBI Taxonomy" id="46171"/>
    <lineage>
        <taxon>Bacteria</taxon>
        <taxon>Bacillati</taxon>
        <taxon>Actinomycetota</taxon>
        <taxon>Actinomycetes</taxon>
        <taxon>Streptosporangiales</taxon>
        <taxon>Streptosporangiaceae</taxon>
        <taxon>Nonomuraea</taxon>
    </lineage>
</organism>
<accession>A0ABR9KWG1</accession>
<evidence type="ECO:0000256" key="1">
    <source>
        <dbReference type="SAM" id="MobiDB-lite"/>
    </source>
</evidence>
<name>A0ABR9KWG1_9ACTN</name>
<dbReference type="PROSITE" id="PS51257">
    <property type="entry name" value="PROKAR_LIPOPROTEIN"/>
    <property type="match status" value="1"/>
</dbReference>
<feature type="region of interest" description="Disordered" evidence="1">
    <location>
        <begin position="144"/>
        <end position="164"/>
    </location>
</feature>
<feature type="region of interest" description="Disordered" evidence="1">
    <location>
        <begin position="31"/>
        <end position="55"/>
    </location>
</feature>
<keyword evidence="2" id="KW-0732">Signal</keyword>
<evidence type="ECO:0000256" key="2">
    <source>
        <dbReference type="SAM" id="SignalP"/>
    </source>
</evidence>
<dbReference type="EMBL" id="JADBEF010000001">
    <property type="protein sequence ID" value="MBE1565872.1"/>
    <property type="molecule type" value="Genomic_DNA"/>
</dbReference>
<keyword evidence="4" id="KW-1185">Reference proteome</keyword>
<evidence type="ECO:0000313" key="4">
    <source>
        <dbReference type="Proteomes" id="UP000661607"/>
    </source>
</evidence>
<gene>
    <name evidence="3" type="ORF">H4W81_008651</name>
</gene>
<evidence type="ECO:0000313" key="3">
    <source>
        <dbReference type="EMBL" id="MBE1565872.1"/>
    </source>
</evidence>
<sequence length="192" mass="19853">MHGITNRGQGRRTLAMAVLLTTVALAATACGSSEGPGRTVASVAPQAGSAPTATQAATGNGDLLAYAKCMRQNGLPDFPDPKPGGVLAFGQGDSINPTSPEFKEAESHCKQFMPGTPEVKSPEDQWSSADKLKYAKCMRDNGVSQFPDPAGNGGFKLPQGIDPMSPQFKKAEAACAKYQPQNIAKTGPGGDS</sequence>
<comment type="caution">
    <text evidence="3">The sequence shown here is derived from an EMBL/GenBank/DDBJ whole genome shotgun (WGS) entry which is preliminary data.</text>
</comment>
<evidence type="ECO:0008006" key="5">
    <source>
        <dbReference type="Google" id="ProtNLM"/>
    </source>
</evidence>
<feature type="chain" id="PRO_5046069482" description="Lipoprotein" evidence="2">
    <location>
        <begin position="27"/>
        <end position="192"/>
    </location>
</feature>
<dbReference type="RefSeq" id="WP_192780014.1">
    <property type="nucleotide sequence ID" value="NZ_BAAASY010000010.1"/>
</dbReference>